<dbReference type="InterPro" id="IPR039424">
    <property type="entry name" value="SBP_5"/>
</dbReference>
<dbReference type="GO" id="GO:1904680">
    <property type="term" value="F:peptide transmembrane transporter activity"/>
    <property type="evidence" value="ECO:0007669"/>
    <property type="project" value="TreeGrafter"/>
</dbReference>
<dbReference type="GO" id="GO:0043190">
    <property type="term" value="C:ATP-binding cassette (ABC) transporter complex"/>
    <property type="evidence" value="ECO:0007669"/>
    <property type="project" value="InterPro"/>
</dbReference>
<dbReference type="Pfam" id="PF00496">
    <property type="entry name" value="SBP_bac_5"/>
    <property type="match status" value="1"/>
</dbReference>
<dbReference type="AlphaFoldDB" id="A0A6L5YD40"/>
<sequence length="495" mass="55710">MKKFFAMVLCVVSLMGLCAASAPAAFKDTITMVNELEPDTLDPRRGNGISNNIVMTLIYDSLVDLDREGKEIPRLATSWEFIDSTHLRMHLRRDVVFSNGYPLTAEDVLFSLGRTKDDSTSYSTMIWYDEKNSKAEDPYTVVLAMHQPYAPVFNVLASGRCWIGCKKAVEEMGEKDYARAPVGSGAYKLVKWTNGASMLFERNEKYWGTPAKTKNVLLKFVPEPASRVIELETGAADFAFYINGSDIDRVNAIDGCHVESGRSEKYYLITMAMNHPILSNQKVRHALSYAVDIPALADAAFDGHAHAMTGVYPSIVEGWKDMGGWEYNPEKAKQLLVEAGYPNGFDIELHLLPEALYQQMGEIVQAYWAAVGVNARIEQSALATREAQGPWEASIRTATANEISNILIIYEKEFGSRLAPNDVKLDGMLKKLKTLYDREERKVLLDEIQDYLYEKRYSIPFAEADTIFGVSDKIKNFVMPTTIFRVNVKDWEVEE</sequence>
<comment type="similarity">
    <text evidence="1">Belongs to the bacterial solute-binding protein 5 family.</text>
</comment>
<dbReference type="EMBL" id="VUNH01000008">
    <property type="protein sequence ID" value="MST56003.1"/>
    <property type="molecule type" value="Genomic_DNA"/>
</dbReference>
<evidence type="ECO:0000256" key="4">
    <source>
        <dbReference type="SAM" id="SignalP"/>
    </source>
</evidence>
<feature type="signal peptide" evidence="4">
    <location>
        <begin position="1"/>
        <end position="24"/>
    </location>
</feature>
<reference evidence="6 7" key="1">
    <citation type="submission" date="2019-08" db="EMBL/GenBank/DDBJ databases">
        <title>In-depth cultivation of the pig gut microbiome towards novel bacterial diversity and tailored functional studies.</title>
        <authorList>
            <person name="Wylensek D."/>
            <person name="Hitch T.C.A."/>
            <person name="Clavel T."/>
        </authorList>
    </citation>
    <scope>NUCLEOTIDE SEQUENCE [LARGE SCALE GENOMIC DNA]</scope>
    <source>
        <strain evidence="6 7">SM-530-WT-4B</strain>
    </source>
</reference>
<dbReference type="GO" id="GO:0042597">
    <property type="term" value="C:periplasmic space"/>
    <property type="evidence" value="ECO:0007669"/>
    <property type="project" value="UniProtKB-ARBA"/>
</dbReference>
<dbReference type="PANTHER" id="PTHR30290">
    <property type="entry name" value="PERIPLASMIC BINDING COMPONENT OF ABC TRANSPORTER"/>
    <property type="match status" value="1"/>
</dbReference>
<dbReference type="SUPFAM" id="SSF53850">
    <property type="entry name" value="Periplasmic binding protein-like II"/>
    <property type="match status" value="1"/>
</dbReference>
<comment type="caution">
    <text evidence="6">The sequence shown here is derived from an EMBL/GenBank/DDBJ whole genome shotgun (WGS) entry which is preliminary data.</text>
</comment>
<proteinExistence type="inferred from homology"/>
<dbReference type="Gene3D" id="3.40.190.10">
    <property type="entry name" value="Periplasmic binding protein-like II"/>
    <property type="match status" value="1"/>
</dbReference>
<protein>
    <submittedName>
        <fullName evidence="6">ABC transporter substrate-binding protein</fullName>
    </submittedName>
</protein>
<dbReference type="InterPro" id="IPR000914">
    <property type="entry name" value="SBP_5_dom"/>
</dbReference>
<dbReference type="Proteomes" id="UP000473699">
    <property type="component" value="Unassembled WGS sequence"/>
</dbReference>
<evidence type="ECO:0000256" key="1">
    <source>
        <dbReference type="ARBA" id="ARBA00005695"/>
    </source>
</evidence>
<evidence type="ECO:0000313" key="6">
    <source>
        <dbReference type="EMBL" id="MST56003.1"/>
    </source>
</evidence>
<keyword evidence="3 4" id="KW-0732">Signal</keyword>
<name>A0A6L5YD40_9BACT</name>
<evidence type="ECO:0000259" key="5">
    <source>
        <dbReference type="Pfam" id="PF00496"/>
    </source>
</evidence>
<evidence type="ECO:0000256" key="3">
    <source>
        <dbReference type="ARBA" id="ARBA00022729"/>
    </source>
</evidence>
<dbReference type="Gene3D" id="3.10.105.10">
    <property type="entry name" value="Dipeptide-binding Protein, Domain 3"/>
    <property type="match status" value="1"/>
</dbReference>
<organism evidence="6 7">
    <name type="scientific">Pyramidobacter porci</name>
    <dbReference type="NCBI Taxonomy" id="2605789"/>
    <lineage>
        <taxon>Bacteria</taxon>
        <taxon>Thermotogati</taxon>
        <taxon>Synergistota</taxon>
        <taxon>Synergistia</taxon>
        <taxon>Synergistales</taxon>
        <taxon>Dethiosulfovibrionaceae</taxon>
        <taxon>Pyramidobacter</taxon>
    </lineage>
</organism>
<dbReference type="InterPro" id="IPR030678">
    <property type="entry name" value="Peptide/Ni-bd"/>
</dbReference>
<keyword evidence="2" id="KW-0813">Transport</keyword>
<gene>
    <name evidence="6" type="ORF">FYJ74_08165</name>
</gene>
<dbReference type="PANTHER" id="PTHR30290:SF9">
    <property type="entry name" value="OLIGOPEPTIDE-BINDING PROTEIN APPA"/>
    <property type="match status" value="1"/>
</dbReference>
<keyword evidence="7" id="KW-1185">Reference proteome</keyword>
<feature type="domain" description="Solute-binding protein family 5" evidence="5">
    <location>
        <begin position="72"/>
        <end position="393"/>
    </location>
</feature>
<dbReference type="RefSeq" id="WP_154529091.1">
    <property type="nucleotide sequence ID" value="NZ_VUNH01000008.1"/>
</dbReference>
<dbReference type="CDD" id="cd00995">
    <property type="entry name" value="PBP2_NikA_DppA_OppA_like"/>
    <property type="match status" value="1"/>
</dbReference>
<evidence type="ECO:0000313" key="7">
    <source>
        <dbReference type="Proteomes" id="UP000473699"/>
    </source>
</evidence>
<dbReference type="GO" id="GO:0015833">
    <property type="term" value="P:peptide transport"/>
    <property type="evidence" value="ECO:0007669"/>
    <property type="project" value="TreeGrafter"/>
</dbReference>
<dbReference type="PIRSF" id="PIRSF002741">
    <property type="entry name" value="MppA"/>
    <property type="match status" value="1"/>
</dbReference>
<accession>A0A6L5YD40</accession>
<evidence type="ECO:0000256" key="2">
    <source>
        <dbReference type="ARBA" id="ARBA00022448"/>
    </source>
</evidence>
<dbReference type="Gene3D" id="3.90.76.10">
    <property type="entry name" value="Dipeptide-binding Protein, Domain 1"/>
    <property type="match status" value="1"/>
</dbReference>
<feature type="chain" id="PRO_5027116396" evidence="4">
    <location>
        <begin position="25"/>
        <end position="495"/>
    </location>
</feature>